<dbReference type="HOGENOM" id="CLU_079430_1_0_1"/>
<dbReference type="InterPro" id="IPR042184">
    <property type="entry name" value="YqeY/Aim41_N"/>
</dbReference>
<sequence>MLRIASGARAQTRLLAGRGMRYSTAPEQEDLRKRLTSELKLAMKGKDTIKSTTIRSVLSEVYTADKAQPSPLPATGIVSILRKAVARRVSTESATQFEQASRSDLAEKERTEADFLQTFIPPLLSEAEIDRRLSEVIAKTDNKKNIGVIFKQFYAVVDRSSVDTDLVAARAKALVTA</sequence>
<comment type="subcellular location">
    <subcellularLocation>
        <location evidence="1">Mitochondrion</location>
    </subcellularLocation>
</comment>
<reference evidence="2 3" key="1">
    <citation type="journal article" date="2014" name="PLoS Genet.">
        <title>Analysis of the Phlebiopsis gigantea genome, transcriptome and secretome provides insight into its pioneer colonization strategies of wood.</title>
        <authorList>
            <person name="Hori C."/>
            <person name="Ishida T."/>
            <person name="Igarashi K."/>
            <person name="Samejima M."/>
            <person name="Suzuki H."/>
            <person name="Master E."/>
            <person name="Ferreira P."/>
            <person name="Ruiz-Duenas F.J."/>
            <person name="Held B."/>
            <person name="Canessa P."/>
            <person name="Larrondo L.F."/>
            <person name="Schmoll M."/>
            <person name="Druzhinina I.S."/>
            <person name="Kubicek C.P."/>
            <person name="Gaskell J.A."/>
            <person name="Kersten P."/>
            <person name="St John F."/>
            <person name="Glasner J."/>
            <person name="Sabat G."/>
            <person name="Splinter BonDurant S."/>
            <person name="Syed K."/>
            <person name="Yadav J."/>
            <person name="Mgbeahuruike A.C."/>
            <person name="Kovalchuk A."/>
            <person name="Asiegbu F.O."/>
            <person name="Lackner G."/>
            <person name="Hoffmeister D."/>
            <person name="Rencoret J."/>
            <person name="Gutierrez A."/>
            <person name="Sun H."/>
            <person name="Lindquist E."/>
            <person name="Barry K."/>
            <person name="Riley R."/>
            <person name="Grigoriev I.V."/>
            <person name="Henrissat B."/>
            <person name="Kues U."/>
            <person name="Berka R.M."/>
            <person name="Martinez A.T."/>
            <person name="Covert S.F."/>
            <person name="Blanchette R.A."/>
            <person name="Cullen D."/>
        </authorList>
    </citation>
    <scope>NUCLEOTIDE SEQUENCE [LARGE SCALE GENOMIC DNA]</scope>
    <source>
        <strain evidence="2 3">11061_1 CR5-6</strain>
    </source>
</reference>
<gene>
    <name evidence="1" type="primary">AIM41</name>
    <name evidence="2" type="ORF">PHLGIDRAFT_384549</name>
</gene>
<dbReference type="GO" id="GO:0005739">
    <property type="term" value="C:mitochondrion"/>
    <property type="evidence" value="ECO:0007669"/>
    <property type="project" value="UniProtKB-SubCell"/>
</dbReference>
<dbReference type="PANTHER" id="PTHR28055">
    <property type="entry name" value="ALTERED INHERITANCE OF MITOCHONDRIA PROTEIN 41, MITOCHONDRIAL"/>
    <property type="match status" value="1"/>
</dbReference>
<dbReference type="PANTHER" id="PTHR28055:SF1">
    <property type="entry name" value="ALTERED INHERITANCE OF MITOCHONDRIA PROTEIN 41, MITOCHONDRIAL"/>
    <property type="match status" value="1"/>
</dbReference>
<protein>
    <recommendedName>
        <fullName evidence="1">Altered inheritance of mitochondria protein 41</fullName>
    </recommendedName>
</protein>
<dbReference type="GO" id="GO:0016884">
    <property type="term" value="F:carbon-nitrogen ligase activity, with glutamine as amido-N-donor"/>
    <property type="evidence" value="ECO:0007669"/>
    <property type="project" value="UniProtKB-UniRule"/>
</dbReference>
<dbReference type="SUPFAM" id="SSF89095">
    <property type="entry name" value="GatB/YqeY motif"/>
    <property type="match status" value="1"/>
</dbReference>
<dbReference type="OrthoDB" id="538640at2759"/>
<accession>A0A0C3S092</accession>
<dbReference type="AlphaFoldDB" id="A0A0C3S092"/>
<name>A0A0C3S092_PHLG1</name>
<dbReference type="EMBL" id="KN840482">
    <property type="protein sequence ID" value="KIP08261.1"/>
    <property type="molecule type" value="Genomic_DNA"/>
</dbReference>
<dbReference type="Pfam" id="PF09424">
    <property type="entry name" value="YqeY"/>
    <property type="match status" value="1"/>
</dbReference>
<evidence type="ECO:0000313" key="2">
    <source>
        <dbReference type="EMBL" id="KIP08261.1"/>
    </source>
</evidence>
<proteinExistence type="inferred from homology"/>
<keyword evidence="1" id="KW-0496">Mitochondrion</keyword>
<evidence type="ECO:0000256" key="1">
    <source>
        <dbReference type="RuleBase" id="RU365099"/>
    </source>
</evidence>
<dbReference type="Proteomes" id="UP000053257">
    <property type="component" value="Unassembled WGS sequence"/>
</dbReference>
<dbReference type="Gene3D" id="1.10.1510.10">
    <property type="entry name" value="Uncharacterised protein YqeY/AIM41 PF09424, N-terminal domain"/>
    <property type="match status" value="1"/>
</dbReference>
<evidence type="ECO:0000313" key="3">
    <source>
        <dbReference type="Proteomes" id="UP000053257"/>
    </source>
</evidence>
<organism evidence="2 3">
    <name type="scientific">Phlebiopsis gigantea (strain 11061_1 CR5-6)</name>
    <name type="common">White-rot fungus</name>
    <name type="synonym">Peniophora gigantea</name>
    <dbReference type="NCBI Taxonomy" id="745531"/>
    <lineage>
        <taxon>Eukaryota</taxon>
        <taxon>Fungi</taxon>
        <taxon>Dikarya</taxon>
        <taxon>Basidiomycota</taxon>
        <taxon>Agaricomycotina</taxon>
        <taxon>Agaricomycetes</taxon>
        <taxon>Polyporales</taxon>
        <taxon>Phanerochaetaceae</taxon>
        <taxon>Phlebiopsis</taxon>
    </lineage>
</organism>
<dbReference type="InterPro" id="IPR003789">
    <property type="entry name" value="Asn/Gln_tRNA_amidoTrase-B-like"/>
</dbReference>
<keyword evidence="3" id="KW-1185">Reference proteome</keyword>
<comment type="similarity">
    <text evidence="1">Belongs to the AIM41 family.</text>
</comment>
<dbReference type="InterPro" id="IPR019004">
    <property type="entry name" value="YqeY/Aim41"/>
</dbReference>
<dbReference type="STRING" id="745531.A0A0C3S092"/>